<dbReference type="InterPro" id="IPR037239">
    <property type="entry name" value="OSBP_sf"/>
</dbReference>
<dbReference type="InterPro" id="IPR000648">
    <property type="entry name" value="Oxysterol-bd"/>
</dbReference>
<dbReference type="PANTHER" id="PTHR10972:SF164">
    <property type="entry name" value="OXYSTEROL-BINDING PROTEIN-RELATED PROTEIN 3B"/>
    <property type="match status" value="1"/>
</dbReference>
<dbReference type="Proteomes" id="UP000828251">
    <property type="component" value="Unassembled WGS sequence"/>
</dbReference>
<sequence>MLLLFGPSRQMRGSLPPTGVCITRVTLKRDGVVLDLVPPLTRVNNLIFGRTRVDSPGEMIMTNLTTGDKVVLYFQPCGWFGSGRCEVDGYVYDAAEEPKY</sequence>
<evidence type="ECO:0000313" key="2">
    <source>
        <dbReference type="Proteomes" id="UP000828251"/>
    </source>
</evidence>
<dbReference type="EMBL" id="JAIQCV010000003">
    <property type="protein sequence ID" value="KAH1115201.1"/>
    <property type="molecule type" value="Genomic_DNA"/>
</dbReference>
<gene>
    <name evidence="1" type="ORF">J1N35_008579</name>
</gene>
<dbReference type="Gene3D" id="2.40.160.120">
    <property type="match status" value="1"/>
</dbReference>
<evidence type="ECO:0000313" key="1">
    <source>
        <dbReference type="EMBL" id="KAH1115201.1"/>
    </source>
</evidence>
<organism evidence="1 2">
    <name type="scientific">Gossypium stocksii</name>
    <dbReference type="NCBI Taxonomy" id="47602"/>
    <lineage>
        <taxon>Eukaryota</taxon>
        <taxon>Viridiplantae</taxon>
        <taxon>Streptophyta</taxon>
        <taxon>Embryophyta</taxon>
        <taxon>Tracheophyta</taxon>
        <taxon>Spermatophyta</taxon>
        <taxon>Magnoliopsida</taxon>
        <taxon>eudicotyledons</taxon>
        <taxon>Gunneridae</taxon>
        <taxon>Pentapetalae</taxon>
        <taxon>rosids</taxon>
        <taxon>malvids</taxon>
        <taxon>Malvales</taxon>
        <taxon>Malvaceae</taxon>
        <taxon>Malvoideae</taxon>
        <taxon>Gossypium</taxon>
    </lineage>
</organism>
<dbReference type="Pfam" id="PF01237">
    <property type="entry name" value="Oxysterol_BP"/>
    <property type="match status" value="1"/>
</dbReference>
<proteinExistence type="predicted"/>
<name>A0A9D4AGV1_9ROSI</name>
<reference evidence="1 2" key="1">
    <citation type="journal article" date="2021" name="Plant Biotechnol. J.">
        <title>Multi-omics assisted identification of the key and species-specific regulatory components of drought-tolerant mechanisms in Gossypium stocksii.</title>
        <authorList>
            <person name="Yu D."/>
            <person name="Ke L."/>
            <person name="Zhang D."/>
            <person name="Wu Y."/>
            <person name="Sun Y."/>
            <person name="Mei J."/>
            <person name="Sun J."/>
            <person name="Sun Y."/>
        </authorList>
    </citation>
    <scope>NUCLEOTIDE SEQUENCE [LARGE SCALE GENOMIC DNA]</scope>
    <source>
        <strain evidence="2">cv. E1</strain>
        <tissue evidence="1">Leaf</tissue>
    </source>
</reference>
<dbReference type="SUPFAM" id="SSF144000">
    <property type="entry name" value="Oxysterol-binding protein-like"/>
    <property type="match status" value="1"/>
</dbReference>
<accession>A0A9D4AGV1</accession>
<dbReference type="PANTHER" id="PTHR10972">
    <property type="entry name" value="OXYSTEROL-BINDING PROTEIN-RELATED"/>
    <property type="match status" value="1"/>
</dbReference>
<dbReference type="AlphaFoldDB" id="A0A9D4AGV1"/>
<dbReference type="GO" id="GO:0005829">
    <property type="term" value="C:cytosol"/>
    <property type="evidence" value="ECO:0007669"/>
    <property type="project" value="TreeGrafter"/>
</dbReference>
<comment type="caution">
    <text evidence="1">The sequence shown here is derived from an EMBL/GenBank/DDBJ whole genome shotgun (WGS) entry which is preliminary data.</text>
</comment>
<dbReference type="GO" id="GO:0016020">
    <property type="term" value="C:membrane"/>
    <property type="evidence" value="ECO:0007669"/>
    <property type="project" value="TreeGrafter"/>
</dbReference>
<dbReference type="GO" id="GO:0032934">
    <property type="term" value="F:sterol binding"/>
    <property type="evidence" value="ECO:0007669"/>
    <property type="project" value="TreeGrafter"/>
</dbReference>
<keyword evidence="2" id="KW-1185">Reference proteome</keyword>
<dbReference type="OrthoDB" id="14833at2759"/>
<protein>
    <submittedName>
        <fullName evidence="1">Uncharacterized protein</fullName>
    </submittedName>
</protein>